<dbReference type="InterPro" id="IPR058941">
    <property type="entry name" value="HTH_AT3G52170-like"/>
</dbReference>
<feature type="domain" description="AT3G52170-like helix-turn-helix" evidence="2">
    <location>
        <begin position="31"/>
        <end position="79"/>
    </location>
</feature>
<feature type="region of interest" description="Disordered" evidence="1">
    <location>
        <begin position="417"/>
        <end position="470"/>
    </location>
</feature>
<dbReference type="PANTHER" id="PTHR34568:SF1">
    <property type="entry name" value="DNA BINDING PROTEIN"/>
    <property type="match status" value="1"/>
</dbReference>
<protein>
    <recommendedName>
        <fullName evidence="2">AT3G52170-like helix-turn-helix domain-containing protein</fullName>
    </recommendedName>
</protein>
<dbReference type="Pfam" id="PF25896">
    <property type="entry name" value="HTH_AT3G52170"/>
    <property type="match status" value="1"/>
</dbReference>
<sequence length="506" mass="55590">MHAIKAGCAGRAFALAASNDSGGKKSRIRRSKEERKAMVESFINKYQKSNNGNFPSLNLTHKEVGGSFYTVREIVREIIQENRVLAPPKVSLEQHGHSAFLEQHPLGSLSVEPQIDLSDSERSHMATNILPNKYQIVSEENISSPSAQFSGSYPLELDDKQIIEGGSKVAEKDGGSDRTSKNHNEPNHYQDTSMEEVSNLREQLTDENEKIVNGVQVPEENLHSDKPLIKNIDCQDNNDSALLSSQKSNGPGSQMISNELYHNEHGQTVDKTKEFGQRIYTESAGMEILDGEKYGAQDVEASQAVKSHMNSDVVVETFPLRPVPRTIHDINGESGNLHKSAGTIEDKAIQHERITYVKSSSDPVNEKDEQKLSNSIVELNDKFKDEKAVLNLQDLSLDCSKYSTASETSAVDVGDVTDLQSKDSLPDGTKASSSTQPLISEGPTAVGRKSSDQENSSSPKGANPTLDRINLETWETASKKSTRPVSNPLLALMKAIISSFVKLWTE</sequence>
<gene>
    <name evidence="3" type="ORF">Salat_0868400</name>
</gene>
<proteinExistence type="predicted"/>
<feature type="region of interest" description="Disordered" evidence="1">
    <location>
        <begin position="169"/>
        <end position="197"/>
    </location>
</feature>
<feature type="compositionally biased region" description="Basic and acidic residues" evidence="1">
    <location>
        <begin position="169"/>
        <end position="188"/>
    </location>
</feature>
<dbReference type="Proteomes" id="UP001293254">
    <property type="component" value="Unassembled WGS sequence"/>
</dbReference>
<evidence type="ECO:0000313" key="4">
    <source>
        <dbReference type="Proteomes" id="UP001293254"/>
    </source>
</evidence>
<reference evidence="3" key="1">
    <citation type="submission" date="2020-06" db="EMBL/GenBank/DDBJ databases">
        <authorList>
            <person name="Li T."/>
            <person name="Hu X."/>
            <person name="Zhang T."/>
            <person name="Song X."/>
            <person name="Zhang H."/>
            <person name="Dai N."/>
            <person name="Sheng W."/>
            <person name="Hou X."/>
            <person name="Wei L."/>
        </authorList>
    </citation>
    <scope>NUCLEOTIDE SEQUENCE</scope>
    <source>
        <strain evidence="3">3651</strain>
        <tissue evidence="3">Leaf</tissue>
    </source>
</reference>
<dbReference type="EMBL" id="JACGWO010000003">
    <property type="protein sequence ID" value="KAK4431064.1"/>
    <property type="molecule type" value="Genomic_DNA"/>
</dbReference>
<evidence type="ECO:0000259" key="2">
    <source>
        <dbReference type="Pfam" id="PF25896"/>
    </source>
</evidence>
<keyword evidence="4" id="KW-1185">Reference proteome</keyword>
<organism evidence="3 4">
    <name type="scientific">Sesamum alatum</name>
    <dbReference type="NCBI Taxonomy" id="300844"/>
    <lineage>
        <taxon>Eukaryota</taxon>
        <taxon>Viridiplantae</taxon>
        <taxon>Streptophyta</taxon>
        <taxon>Embryophyta</taxon>
        <taxon>Tracheophyta</taxon>
        <taxon>Spermatophyta</taxon>
        <taxon>Magnoliopsida</taxon>
        <taxon>eudicotyledons</taxon>
        <taxon>Gunneridae</taxon>
        <taxon>Pentapetalae</taxon>
        <taxon>asterids</taxon>
        <taxon>lamiids</taxon>
        <taxon>Lamiales</taxon>
        <taxon>Pedaliaceae</taxon>
        <taxon>Sesamum</taxon>
    </lineage>
</organism>
<dbReference type="PANTHER" id="PTHR34568">
    <property type="entry name" value="RRM DOMAIN-CONTAINING PROTEIN"/>
    <property type="match status" value="1"/>
</dbReference>
<evidence type="ECO:0000313" key="3">
    <source>
        <dbReference type="EMBL" id="KAK4431064.1"/>
    </source>
</evidence>
<dbReference type="InterPro" id="IPR058942">
    <property type="entry name" value="AT3G52170-like"/>
</dbReference>
<evidence type="ECO:0000256" key="1">
    <source>
        <dbReference type="SAM" id="MobiDB-lite"/>
    </source>
</evidence>
<accession>A0AAE1YJ59</accession>
<dbReference type="AlphaFoldDB" id="A0AAE1YJ59"/>
<name>A0AAE1YJ59_9LAMI</name>
<comment type="caution">
    <text evidence="3">The sequence shown here is derived from an EMBL/GenBank/DDBJ whole genome shotgun (WGS) entry which is preliminary data.</text>
</comment>
<reference evidence="3" key="2">
    <citation type="journal article" date="2024" name="Plant">
        <title>Genomic evolution and insights into agronomic trait innovations of Sesamum species.</title>
        <authorList>
            <person name="Miao H."/>
            <person name="Wang L."/>
            <person name="Qu L."/>
            <person name="Liu H."/>
            <person name="Sun Y."/>
            <person name="Le M."/>
            <person name="Wang Q."/>
            <person name="Wei S."/>
            <person name="Zheng Y."/>
            <person name="Lin W."/>
            <person name="Duan Y."/>
            <person name="Cao H."/>
            <person name="Xiong S."/>
            <person name="Wang X."/>
            <person name="Wei L."/>
            <person name="Li C."/>
            <person name="Ma Q."/>
            <person name="Ju M."/>
            <person name="Zhao R."/>
            <person name="Li G."/>
            <person name="Mu C."/>
            <person name="Tian Q."/>
            <person name="Mei H."/>
            <person name="Zhang T."/>
            <person name="Gao T."/>
            <person name="Zhang H."/>
        </authorList>
    </citation>
    <scope>NUCLEOTIDE SEQUENCE</scope>
    <source>
        <strain evidence="3">3651</strain>
    </source>
</reference>